<keyword evidence="3 6" id="KW-0081">Bacteriolytic enzyme</keyword>
<dbReference type="InterPro" id="IPR034690">
    <property type="entry name" value="Endolysin_T4_type"/>
</dbReference>
<dbReference type="Pfam" id="PF00959">
    <property type="entry name" value="Phage_lysozyme"/>
    <property type="match status" value="1"/>
</dbReference>
<dbReference type="GO" id="GO:0042742">
    <property type="term" value="P:defense response to bacterium"/>
    <property type="evidence" value="ECO:0007669"/>
    <property type="project" value="UniProtKB-KW"/>
</dbReference>
<keyword evidence="2 6" id="KW-0929">Antimicrobial</keyword>
<evidence type="ECO:0000256" key="6">
    <source>
        <dbReference type="RuleBase" id="RU003788"/>
    </source>
</evidence>
<evidence type="ECO:0000256" key="5">
    <source>
        <dbReference type="ARBA" id="ARBA00023295"/>
    </source>
</evidence>
<dbReference type="InterPro" id="IPR023347">
    <property type="entry name" value="Lysozyme_dom_sf"/>
</dbReference>
<evidence type="ECO:0000256" key="1">
    <source>
        <dbReference type="ARBA" id="ARBA00000632"/>
    </source>
</evidence>
<keyword evidence="4 6" id="KW-0378">Hydrolase</keyword>
<evidence type="ECO:0000313" key="8">
    <source>
        <dbReference type="Proteomes" id="UP000749740"/>
    </source>
</evidence>
<evidence type="ECO:0000256" key="2">
    <source>
        <dbReference type="ARBA" id="ARBA00022529"/>
    </source>
</evidence>
<dbReference type="PANTHER" id="PTHR38107:SF3">
    <property type="entry name" value="LYSOZYME RRRD-RELATED"/>
    <property type="match status" value="1"/>
</dbReference>
<dbReference type="GO" id="GO:0009253">
    <property type="term" value="P:peptidoglycan catabolic process"/>
    <property type="evidence" value="ECO:0007669"/>
    <property type="project" value="InterPro"/>
</dbReference>
<gene>
    <name evidence="7" type="ORF">HJB63_01360</name>
</gene>
<dbReference type="RefSeq" id="WP_221133380.1">
    <property type="nucleotide sequence ID" value="NZ_JABDYC010000001.1"/>
</dbReference>
<reference evidence="7" key="1">
    <citation type="submission" date="2020-04" db="EMBL/GenBank/DDBJ databases">
        <title>Global-level population genomics: horizontal gene transfer, symbiosis and evolution in Rhizobia.</title>
        <authorList>
            <person name="Gai Y."/>
        </authorList>
    </citation>
    <scope>NUCLEOTIDE SEQUENCE</scope>
    <source>
        <strain evidence="7">BLR57</strain>
    </source>
</reference>
<dbReference type="AlphaFoldDB" id="A0A9Q3M4M4"/>
<comment type="similarity">
    <text evidence="6">Belongs to the glycosyl hydrolase 24 family.</text>
</comment>
<dbReference type="Gene3D" id="1.10.530.40">
    <property type="match status" value="1"/>
</dbReference>
<protein>
    <recommendedName>
        <fullName evidence="6">Lysozyme</fullName>
        <ecNumber evidence="6">3.2.1.17</ecNumber>
    </recommendedName>
</protein>
<dbReference type="CDD" id="cd16900">
    <property type="entry name" value="endolysin_R21-like"/>
    <property type="match status" value="1"/>
</dbReference>
<dbReference type="SUPFAM" id="SSF53955">
    <property type="entry name" value="Lysozyme-like"/>
    <property type="match status" value="1"/>
</dbReference>
<dbReference type="InterPro" id="IPR043688">
    <property type="entry name" value="SAR_endolysin-like"/>
</dbReference>
<dbReference type="EMBL" id="JABDYC010000001">
    <property type="protein sequence ID" value="MBX5021240.1"/>
    <property type="molecule type" value="Genomic_DNA"/>
</dbReference>
<dbReference type="HAMAP" id="MF_04110">
    <property type="entry name" value="ENDOLYSIN_T4"/>
    <property type="match status" value="1"/>
</dbReference>
<accession>A0A9Q3M4M4</accession>
<dbReference type="GO" id="GO:0016998">
    <property type="term" value="P:cell wall macromolecule catabolic process"/>
    <property type="evidence" value="ECO:0007669"/>
    <property type="project" value="InterPro"/>
</dbReference>
<keyword evidence="5 6" id="KW-0326">Glycosidase</keyword>
<dbReference type="InterPro" id="IPR051018">
    <property type="entry name" value="Bacteriophage_GH24"/>
</dbReference>
<proteinExistence type="inferred from homology"/>
<dbReference type="InterPro" id="IPR023346">
    <property type="entry name" value="Lysozyme-like_dom_sf"/>
</dbReference>
<comment type="caution">
    <text evidence="7">The sequence shown here is derived from an EMBL/GenBank/DDBJ whole genome shotgun (WGS) entry which is preliminary data.</text>
</comment>
<dbReference type="InterPro" id="IPR002196">
    <property type="entry name" value="Glyco_hydro_24"/>
</dbReference>
<name>A0A9Q3M4M4_9HYPH</name>
<dbReference type="HAMAP" id="MF_04136">
    <property type="entry name" value="SAR_ENDOLYSIN"/>
    <property type="match status" value="1"/>
</dbReference>
<dbReference type="GO" id="GO:0003796">
    <property type="term" value="F:lysozyme activity"/>
    <property type="evidence" value="ECO:0007669"/>
    <property type="project" value="UniProtKB-EC"/>
</dbReference>
<evidence type="ECO:0000256" key="3">
    <source>
        <dbReference type="ARBA" id="ARBA00022638"/>
    </source>
</evidence>
<organism evidence="7 8">
    <name type="scientific">Rhizobium lentis</name>
    <dbReference type="NCBI Taxonomy" id="1138194"/>
    <lineage>
        <taxon>Bacteria</taxon>
        <taxon>Pseudomonadati</taxon>
        <taxon>Pseudomonadota</taxon>
        <taxon>Alphaproteobacteria</taxon>
        <taxon>Hyphomicrobiales</taxon>
        <taxon>Rhizobiaceae</taxon>
        <taxon>Rhizobium/Agrobacterium group</taxon>
        <taxon>Rhizobium</taxon>
    </lineage>
</organism>
<dbReference type="EC" id="3.2.1.17" evidence="6"/>
<dbReference type="PANTHER" id="PTHR38107">
    <property type="match status" value="1"/>
</dbReference>
<dbReference type="Proteomes" id="UP000749740">
    <property type="component" value="Unassembled WGS sequence"/>
</dbReference>
<evidence type="ECO:0000256" key="4">
    <source>
        <dbReference type="ARBA" id="ARBA00022801"/>
    </source>
</evidence>
<evidence type="ECO:0000313" key="7">
    <source>
        <dbReference type="EMBL" id="MBX5021240.1"/>
    </source>
</evidence>
<dbReference type="GO" id="GO:0031640">
    <property type="term" value="P:killing of cells of another organism"/>
    <property type="evidence" value="ECO:0007669"/>
    <property type="project" value="UniProtKB-KW"/>
</dbReference>
<comment type="catalytic activity">
    <reaction evidence="1 6">
        <text>Hydrolysis of (1-&gt;4)-beta-linkages between N-acetylmuramic acid and N-acetyl-D-glucosamine residues in a peptidoglycan and between N-acetyl-D-glucosamine residues in chitodextrins.</text>
        <dbReference type="EC" id="3.2.1.17"/>
    </reaction>
</comment>
<sequence>MASRLKKGSAIAAACIAVVSTFEGLRTVAYRDPIGIPTVCFGETRGVKMGDRYTIAQCKEMLGDGLREFETGMRACMKFPDQVPAGAYVAFLSFTYNVGTGAFCKSTLARKLNAGDVTGACNELPKWDRAAGIRLPGLTKRRTAERALCLNGIPV</sequence>